<evidence type="ECO:0000313" key="2">
    <source>
        <dbReference type="EMBL" id="SEG81527.1"/>
    </source>
</evidence>
<gene>
    <name evidence="2" type="ORF">SAMN04488115_11857</name>
</gene>
<reference evidence="2 3" key="1">
    <citation type="submission" date="2016-10" db="EMBL/GenBank/DDBJ databases">
        <authorList>
            <person name="de Groot N.N."/>
        </authorList>
    </citation>
    <scope>NUCLEOTIDE SEQUENCE [LARGE SCALE GENOMIC DNA]</scope>
    <source>
        <strain evidence="2 3">DSM 26656</strain>
    </source>
</reference>
<evidence type="ECO:0000256" key="1">
    <source>
        <dbReference type="SAM" id="Phobius"/>
    </source>
</evidence>
<keyword evidence="1" id="KW-1133">Transmembrane helix</keyword>
<protein>
    <submittedName>
        <fullName evidence="2">Uncharacterized protein</fullName>
    </submittedName>
</protein>
<proteinExistence type="predicted"/>
<keyword evidence="1" id="KW-0812">Transmembrane</keyword>
<keyword evidence="3" id="KW-1185">Reference proteome</keyword>
<dbReference type="Proteomes" id="UP000236743">
    <property type="component" value="Unassembled WGS sequence"/>
</dbReference>
<feature type="transmembrane region" description="Helical" evidence="1">
    <location>
        <begin position="33"/>
        <end position="55"/>
    </location>
</feature>
<dbReference type="EMBL" id="FNUY01000018">
    <property type="protein sequence ID" value="SEG81527.1"/>
    <property type="molecule type" value="Genomic_DNA"/>
</dbReference>
<name>A0A1H6D820_9HYPH</name>
<accession>A0A1H6D820</accession>
<evidence type="ECO:0000313" key="3">
    <source>
        <dbReference type="Proteomes" id="UP000236743"/>
    </source>
</evidence>
<keyword evidence="1" id="KW-0472">Membrane</keyword>
<dbReference type="RefSeq" id="WP_200828104.1">
    <property type="nucleotide sequence ID" value="NZ_FNUY01000018.1"/>
</dbReference>
<dbReference type="AlphaFoldDB" id="A0A1H6D820"/>
<sequence length="58" mass="6523">MLQPFFRELRRHIAPRADILARGEARSARASDIILGMTLMMLLVVLLAKALTHFFTAA</sequence>
<organism evidence="2 3">
    <name type="scientific">Bosea lathyri</name>
    <dbReference type="NCBI Taxonomy" id="1036778"/>
    <lineage>
        <taxon>Bacteria</taxon>
        <taxon>Pseudomonadati</taxon>
        <taxon>Pseudomonadota</taxon>
        <taxon>Alphaproteobacteria</taxon>
        <taxon>Hyphomicrobiales</taxon>
        <taxon>Boseaceae</taxon>
        <taxon>Bosea</taxon>
    </lineage>
</organism>